<comment type="similarity">
    <text evidence="2">Belongs to the phosphothreonine lyase family.</text>
</comment>
<evidence type="ECO:0000256" key="3">
    <source>
        <dbReference type="ARBA" id="ARBA00019026"/>
    </source>
</evidence>
<dbReference type="GO" id="GO:0005576">
    <property type="term" value="C:extracellular region"/>
    <property type="evidence" value="ECO:0007669"/>
    <property type="project" value="UniProtKB-SubCell"/>
</dbReference>
<dbReference type="Gene3D" id="3.30.2430.10">
    <property type="entry name" value="phosphothreonine lyase"/>
    <property type="match status" value="1"/>
</dbReference>
<evidence type="ECO:0000256" key="6">
    <source>
        <dbReference type="ARBA" id="ARBA00023239"/>
    </source>
</evidence>
<organism evidence="8">
    <name type="scientific">Salmonella enterica</name>
    <name type="common">Salmonella choleraesuis</name>
    <dbReference type="NCBI Taxonomy" id="28901"/>
    <lineage>
        <taxon>Bacteria</taxon>
        <taxon>Pseudomonadati</taxon>
        <taxon>Pseudomonadota</taxon>
        <taxon>Gammaproteobacteria</taxon>
        <taxon>Enterobacterales</taxon>
        <taxon>Enterobacteriaceae</taxon>
        <taxon>Salmonella</taxon>
    </lineage>
</organism>
<sequence>NGVISGQCPESDVHPENWKYLSYRNELRSGRDGGEMQRQALREEPFYRLMTE</sequence>
<dbReference type="GO" id="GO:0016829">
    <property type="term" value="F:lyase activity"/>
    <property type="evidence" value="ECO:0007669"/>
    <property type="project" value="UniProtKB-KW"/>
</dbReference>
<evidence type="ECO:0000256" key="5">
    <source>
        <dbReference type="ARBA" id="ARBA00023026"/>
    </source>
</evidence>
<evidence type="ECO:0000256" key="1">
    <source>
        <dbReference type="ARBA" id="ARBA00004613"/>
    </source>
</evidence>
<keyword evidence="6 8" id="KW-0456">Lyase</keyword>
<keyword evidence="4" id="KW-0964">Secreted</keyword>
<keyword evidence="5" id="KW-0843">Virulence</keyword>
<evidence type="ECO:0000256" key="7">
    <source>
        <dbReference type="ARBA" id="ARBA00032568"/>
    </source>
</evidence>
<proteinExistence type="inferred from homology"/>
<dbReference type="InterPro" id="IPR038498">
    <property type="entry name" value="OspF/SpvC_sf"/>
</dbReference>
<accession>A0A703IP74</accession>
<dbReference type="AlphaFoldDB" id="A0A703IP74"/>
<feature type="non-terminal residue" evidence="8">
    <location>
        <position position="1"/>
    </location>
</feature>
<comment type="subcellular location">
    <subcellularLocation>
        <location evidence="1">Secreted</location>
    </subcellularLocation>
</comment>
<reference evidence="8" key="1">
    <citation type="journal article" date="2018" name="Genome Biol.">
        <title>SKESA: strategic k-mer extension for scrupulous assemblies.</title>
        <authorList>
            <person name="Souvorov A."/>
            <person name="Agarwala R."/>
            <person name="Lipman D.J."/>
        </authorList>
    </citation>
    <scope>NUCLEOTIDE SEQUENCE</scope>
    <source>
        <strain evidence="8">SL1_117</strain>
    </source>
</reference>
<evidence type="ECO:0000256" key="4">
    <source>
        <dbReference type="ARBA" id="ARBA00022525"/>
    </source>
</evidence>
<dbReference type="InterPro" id="IPR003519">
    <property type="entry name" value="OspF/SpvC"/>
</dbReference>
<reference evidence="8" key="2">
    <citation type="submission" date="2018-08" db="EMBL/GenBank/DDBJ databases">
        <authorList>
            <consortium name="NCBI Pathogen Detection Project"/>
        </authorList>
    </citation>
    <scope>NUCLEOTIDE SEQUENCE</scope>
    <source>
        <strain evidence="8">SL1_117</strain>
    </source>
</reference>
<evidence type="ECO:0000256" key="2">
    <source>
        <dbReference type="ARBA" id="ARBA00009168"/>
    </source>
</evidence>
<gene>
    <name evidence="8" type="ORF">G0F17_24215</name>
</gene>
<name>A0A703IP74_SALER</name>
<protein>
    <recommendedName>
        <fullName evidence="3">MAPK phosphothreonine lyase</fullName>
    </recommendedName>
    <alternativeName>
        <fullName evidence="7">Secreted effector protein SpvC</fullName>
    </alternativeName>
</protein>
<evidence type="ECO:0000313" key="8">
    <source>
        <dbReference type="EMBL" id="HAC7477374.1"/>
    </source>
</evidence>
<comment type="caution">
    <text evidence="8">The sequence shown here is derived from an EMBL/GenBank/DDBJ whole genome shotgun (WGS) entry which is preliminary data.</text>
</comment>
<dbReference type="Pfam" id="PF03536">
    <property type="entry name" value="VRP3"/>
    <property type="match status" value="1"/>
</dbReference>
<dbReference type="EMBL" id="DAAMOF010000234">
    <property type="protein sequence ID" value="HAC7477374.1"/>
    <property type="molecule type" value="Genomic_DNA"/>
</dbReference>